<evidence type="ECO:0000313" key="9">
    <source>
        <dbReference type="EMBL" id="PKR82306.1"/>
    </source>
</evidence>
<dbReference type="PANTHER" id="PTHR42855">
    <property type="entry name" value="ABC TRANSPORTER ATP-BINDING SUBUNIT"/>
    <property type="match status" value="1"/>
</dbReference>
<comment type="similarity">
    <text evidence="4">Belongs to the ABC transporter superfamily. ABCF family. YbiT subfamily.</text>
</comment>
<comment type="caution">
    <text evidence="9">The sequence shown here is derived from an EMBL/GenBank/DDBJ whole genome shotgun (WGS) entry which is preliminary data.</text>
</comment>
<dbReference type="InterPro" id="IPR051309">
    <property type="entry name" value="ABCF_ATPase"/>
</dbReference>
<dbReference type="InterPro" id="IPR032781">
    <property type="entry name" value="ABC_tran_Xtn"/>
</dbReference>
<reference evidence="9 10" key="1">
    <citation type="submission" date="2017-12" db="EMBL/GenBank/DDBJ databases">
        <title>The draft genome sequence of Brumimicrobium saltpan LHR20.</title>
        <authorList>
            <person name="Do Z.-J."/>
            <person name="Luo H.-R."/>
        </authorList>
    </citation>
    <scope>NUCLEOTIDE SEQUENCE [LARGE SCALE GENOMIC DNA]</scope>
    <source>
        <strain evidence="9 10">LHR20</strain>
    </source>
</reference>
<feature type="domain" description="ABC transporter" evidence="8">
    <location>
        <begin position="2"/>
        <end position="260"/>
    </location>
</feature>
<dbReference type="FunFam" id="3.40.50.300:FF:000011">
    <property type="entry name" value="Putative ABC transporter ATP-binding component"/>
    <property type="match status" value="1"/>
</dbReference>
<feature type="coiled-coil region" evidence="6">
    <location>
        <begin position="572"/>
        <end position="606"/>
    </location>
</feature>
<dbReference type="FunFam" id="3.40.50.300:FF:000070">
    <property type="entry name" value="Putative ABC transporter ATP-binding component"/>
    <property type="match status" value="1"/>
</dbReference>
<evidence type="ECO:0000256" key="3">
    <source>
        <dbReference type="ARBA" id="ARBA00022840"/>
    </source>
</evidence>
<dbReference type="GO" id="GO:0005524">
    <property type="term" value="F:ATP binding"/>
    <property type="evidence" value="ECO:0007669"/>
    <property type="project" value="UniProtKB-KW"/>
</dbReference>
<evidence type="ECO:0000313" key="10">
    <source>
        <dbReference type="Proteomes" id="UP000236654"/>
    </source>
</evidence>
<dbReference type="OrthoDB" id="1521973at2"/>
<evidence type="ECO:0000256" key="2">
    <source>
        <dbReference type="ARBA" id="ARBA00022741"/>
    </source>
</evidence>
<dbReference type="RefSeq" id="WP_101333490.1">
    <property type="nucleotide sequence ID" value="NZ_PJNI01000001.1"/>
</dbReference>
<feature type="domain" description="ABC transporter" evidence="8">
    <location>
        <begin position="328"/>
        <end position="541"/>
    </location>
</feature>
<dbReference type="EMBL" id="PJNI01000001">
    <property type="protein sequence ID" value="PKR82306.1"/>
    <property type="molecule type" value="Genomic_DNA"/>
</dbReference>
<protein>
    <recommendedName>
        <fullName evidence="5">Probable ATP-binding protein YbiT</fullName>
    </recommendedName>
</protein>
<evidence type="ECO:0000256" key="6">
    <source>
        <dbReference type="SAM" id="Coils"/>
    </source>
</evidence>
<evidence type="ECO:0000259" key="8">
    <source>
        <dbReference type="PROSITE" id="PS50893"/>
    </source>
</evidence>
<keyword evidence="1" id="KW-0677">Repeat</keyword>
<dbReference type="Gene3D" id="3.40.50.300">
    <property type="entry name" value="P-loop containing nucleotide triphosphate hydrolases"/>
    <property type="match status" value="2"/>
</dbReference>
<dbReference type="InterPro" id="IPR003439">
    <property type="entry name" value="ABC_transporter-like_ATP-bd"/>
</dbReference>
<evidence type="ECO:0000256" key="5">
    <source>
        <dbReference type="ARBA" id="ARBA00074044"/>
    </source>
</evidence>
<organism evidence="9 10">
    <name type="scientific">Brumimicrobium salinarum</name>
    <dbReference type="NCBI Taxonomy" id="2058658"/>
    <lineage>
        <taxon>Bacteria</taxon>
        <taxon>Pseudomonadati</taxon>
        <taxon>Bacteroidota</taxon>
        <taxon>Flavobacteriia</taxon>
        <taxon>Flavobacteriales</taxon>
        <taxon>Crocinitomicaceae</taxon>
        <taxon>Brumimicrobium</taxon>
    </lineage>
</organism>
<dbReference type="Pfam" id="PF00005">
    <property type="entry name" value="ABC_tran"/>
    <property type="match status" value="2"/>
</dbReference>
<proteinExistence type="inferred from homology"/>
<dbReference type="InterPro" id="IPR017871">
    <property type="entry name" value="ABC_transporter-like_CS"/>
</dbReference>
<feature type="region of interest" description="Disordered" evidence="7">
    <location>
        <begin position="541"/>
        <end position="572"/>
    </location>
</feature>
<dbReference type="PANTHER" id="PTHR42855:SF2">
    <property type="entry name" value="DRUG RESISTANCE ABC TRANSPORTER,ATP-BINDING PROTEIN"/>
    <property type="match status" value="1"/>
</dbReference>
<accession>A0A2I0R6U4</accession>
<keyword evidence="3" id="KW-0067">ATP-binding</keyword>
<dbReference type="SMART" id="SM00382">
    <property type="entry name" value="AAA"/>
    <property type="match status" value="2"/>
</dbReference>
<dbReference type="InterPro" id="IPR003593">
    <property type="entry name" value="AAA+_ATPase"/>
</dbReference>
<dbReference type="AlphaFoldDB" id="A0A2I0R6U4"/>
<evidence type="ECO:0000256" key="7">
    <source>
        <dbReference type="SAM" id="MobiDB-lite"/>
    </source>
</evidence>
<dbReference type="PROSITE" id="PS50893">
    <property type="entry name" value="ABC_TRANSPORTER_2"/>
    <property type="match status" value="2"/>
</dbReference>
<dbReference type="SUPFAM" id="SSF52540">
    <property type="entry name" value="P-loop containing nucleoside triphosphate hydrolases"/>
    <property type="match status" value="2"/>
</dbReference>
<evidence type="ECO:0000256" key="1">
    <source>
        <dbReference type="ARBA" id="ARBA00022737"/>
    </source>
</evidence>
<keyword evidence="9" id="KW-0808">Transferase</keyword>
<evidence type="ECO:0000256" key="4">
    <source>
        <dbReference type="ARBA" id="ARBA00061551"/>
    </source>
</evidence>
<dbReference type="PROSITE" id="PS00211">
    <property type="entry name" value="ABC_TRANSPORTER_1"/>
    <property type="match status" value="2"/>
</dbReference>
<dbReference type="InterPro" id="IPR027417">
    <property type="entry name" value="P-loop_NTPase"/>
</dbReference>
<name>A0A2I0R6U4_9FLAO</name>
<sequence>MINIDNLSFHLPQGFLFKEVSLQINAGDKIGLVGKNGAGKSTLLRLLYGREQPTEGAIHKVKDVSIGYLTQDIVIDTNQSVFDYLDFSNDALNKIRNQIEDINHQLTTRTDYESDSYLQLLDDLNFANEQFNLFEGYQWEEKIVSTLKGLGFQESVFEKSLNQFSGGWKMRAELAKILINNPSILLLDEPTNHLDIISIGWLESYLKRFDGALITISHDRYFLDNVTQQTLEITNGKILNFPYPYSIYKERRAEEIEVLLNAQKQQEKEIKRTEELIDKFRAKASKASFAQSLMKKLEKTELIEVETDEIAQMKISFPLSVQPGKSVLHIENLGKSYGDLHLFSGINLTVGRGEKIALLGPNGVGKSTLLKRIMQTEDGEGKVTYGHNVEVTYFAQDQAEQLDPTKTVFETVDLVAKGEIRKQLRSILGAFLFSGEDVDKQVGVLSGGERTRLALCQLLLSPSNVLILDEPTNHLDIQSKAVLKQALQQYEGTFIIVSHDREFLEGLTNRIWDIEDRQLKIHHYTVKEYLSKKSEAFQQAQQLGKSKKTAQKTQKIEDKPKEPEEELSYEEKKDRKRNINRLKNAIRKAEQHIEKLEVDIKAMDKIVAELDYSDEEKAAHTLKEYDALKTEMDEVMIAWEKHTEDLDKLDNK</sequence>
<dbReference type="GO" id="GO:0016887">
    <property type="term" value="F:ATP hydrolysis activity"/>
    <property type="evidence" value="ECO:0007669"/>
    <property type="project" value="InterPro"/>
</dbReference>
<keyword evidence="6" id="KW-0175">Coiled coil</keyword>
<dbReference type="GO" id="GO:0016740">
    <property type="term" value="F:transferase activity"/>
    <property type="evidence" value="ECO:0007669"/>
    <property type="project" value="UniProtKB-KW"/>
</dbReference>
<dbReference type="Pfam" id="PF12848">
    <property type="entry name" value="ABC_tran_Xtn"/>
    <property type="match status" value="1"/>
</dbReference>
<dbReference type="CDD" id="cd03221">
    <property type="entry name" value="ABCF_EF-3"/>
    <property type="match status" value="2"/>
</dbReference>
<dbReference type="Proteomes" id="UP000236654">
    <property type="component" value="Unassembled WGS sequence"/>
</dbReference>
<keyword evidence="2" id="KW-0547">Nucleotide-binding</keyword>
<feature type="coiled-coil region" evidence="6">
    <location>
        <begin position="253"/>
        <end position="283"/>
    </location>
</feature>
<keyword evidence="10" id="KW-1185">Reference proteome</keyword>
<gene>
    <name evidence="9" type="ORF">CW751_02950</name>
</gene>